<dbReference type="InterPro" id="IPR011990">
    <property type="entry name" value="TPR-like_helical_dom_sf"/>
</dbReference>
<keyword evidence="1" id="KW-0732">Signal</keyword>
<dbReference type="Proteomes" id="UP001500840">
    <property type="component" value="Unassembled WGS sequence"/>
</dbReference>
<gene>
    <name evidence="2" type="ORF">GCM10023156_55850</name>
</gene>
<accession>A0ABP8NJZ1</accession>
<organism evidence="2 3">
    <name type="scientific">Novipirellula rosea</name>
    <dbReference type="NCBI Taxonomy" id="1031540"/>
    <lineage>
        <taxon>Bacteria</taxon>
        <taxon>Pseudomonadati</taxon>
        <taxon>Planctomycetota</taxon>
        <taxon>Planctomycetia</taxon>
        <taxon>Pirellulales</taxon>
        <taxon>Pirellulaceae</taxon>
        <taxon>Novipirellula</taxon>
    </lineage>
</organism>
<dbReference type="Gene3D" id="1.25.40.10">
    <property type="entry name" value="Tetratricopeptide repeat domain"/>
    <property type="match status" value="1"/>
</dbReference>
<feature type="chain" id="PRO_5045159004" description="Tetratricopeptide repeat protein" evidence="1">
    <location>
        <begin position="21"/>
        <end position="994"/>
    </location>
</feature>
<evidence type="ECO:0008006" key="4">
    <source>
        <dbReference type="Google" id="ProtNLM"/>
    </source>
</evidence>
<evidence type="ECO:0000313" key="3">
    <source>
        <dbReference type="Proteomes" id="UP001500840"/>
    </source>
</evidence>
<evidence type="ECO:0000313" key="2">
    <source>
        <dbReference type="EMBL" id="GAA4466705.1"/>
    </source>
</evidence>
<keyword evidence="3" id="KW-1185">Reference proteome</keyword>
<sequence length="994" mass="110730">MRWWISGILLFCTLFSNVRAESPVDGDSHAALHDVAKLVQSSRATKPPLPFRPDALLLKSYSGDPSGRTSFHRGLLLRELVRQSLLISARDELGLRTRDATLRESLVDSDKPAAAQDTTKGSVQIVSSIPGDLFLQHSDRLEISIFRDDAPIPQTVFEKTVQLSRPRPEAIEEIAAAVEQLSRNEFPKVLREVGYQGNSNAILENSSLPDNVVQSSSQWDLVSQFNAIRALHQIHRTSGESPQSLAALAESYARLGTLTAFLRSPAHQALKARALLYSHRLLARTSDSDDARQSYIYVLALLGRHQTALDQLDLLAEQKVDLTLPTEVIKAFVRFDADTLEKLAADPSQRSLVRYLQFLAVEPLEDHAFAAEAAINLVKEQEACLPAYHFLSHRATLGVKRGATAAALGAFAQTLYDRLAQSAELPSSIRNITDRAAEAGLDNDAMRQEMGLRLQLINELHDAGQVRRDNGELSWDFLGQLIREVNFAQAADLLFVQGNHLGLPLNEMSALVSGLSPLISGHPYEQGLLGYGRTLDINVQQLPRFLESIDLDDMEVSLQPMAIYFADLYRPFADQVMIKGIDNQDLVYRDLVFQLQRGHASLGDTATFFLRSVSPKSPMYAVGHIRYRWGSLNDQQRSRLESDFENNSLVLENLTQQYLAAESWSDAERLLLRLIELYPTAKSFETLANLYGQQGKTKQWLETLSASLELPASGLDQDRIRVQIAEHYMSRGEFAEALPYAEQAAQSWAAWAMIAAINCHEALGDNEAAELWVQRLSQRYDSKSLDWYFFCRRTGSGNVEQAFAFAKRYLQSIGEPLEGHQQTLAVLDQLQGYTSQAALRFQRLYDSGANPWDGLHAAMLATELRETEAARRLLVRVAAQKDAPPAGHEVEVTLAQLLLDSQTEPSPAFDRDKVDALVRTAPLGDPTNLNYFIGKFLWHSGDRSLGEAYLRLAARSPTNKWNRHLAAAMLRDEAIDFGTPAPKELLPAENPSTD</sequence>
<comment type="caution">
    <text evidence="2">The sequence shown here is derived from an EMBL/GenBank/DDBJ whole genome shotgun (WGS) entry which is preliminary data.</text>
</comment>
<proteinExistence type="predicted"/>
<dbReference type="EMBL" id="BAABGA010000082">
    <property type="protein sequence ID" value="GAA4466705.1"/>
    <property type="molecule type" value="Genomic_DNA"/>
</dbReference>
<evidence type="ECO:0000256" key="1">
    <source>
        <dbReference type="SAM" id="SignalP"/>
    </source>
</evidence>
<dbReference type="RefSeq" id="WP_345327012.1">
    <property type="nucleotide sequence ID" value="NZ_BAABGA010000082.1"/>
</dbReference>
<reference evidence="3" key="1">
    <citation type="journal article" date="2019" name="Int. J. Syst. Evol. Microbiol.">
        <title>The Global Catalogue of Microorganisms (GCM) 10K type strain sequencing project: providing services to taxonomists for standard genome sequencing and annotation.</title>
        <authorList>
            <consortium name="The Broad Institute Genomics Platform"/>
            <consortium name="The Broad Institute Genome Sequencing Center for Infectious Disease"/>
            <person name="Wu L."/>
            <person name="Ma J."/>
        </authorList>
    </citation>
    <scope>NUCLEOTIDE SEQUENCE [LARGE SCALE GENOMIC DNA]</scope>
    <source>
        <strain evidence="3">JCM 17759</strain>
    </source>
</reference>
<dbReference type="SUPFAM" id="SSF48452">
    <property type="entry name" value="TPR-like"/>
    <property type="match status" value="1"/>
</dbReference>
<protein>
    <recommendedName>
        <fullName evidence="4">Tetratricopeptide repeat protein</fullName>
    </recommendedName>
</protein>
<feature type="signal peptide" evidence="1">
    <location>
        <begin position="1"/>
        <end position="20"/>
    </location>
</feature>
<name>A0ABP8NJZ1_9BACT</name>